<sequence length="361" mass="42399">MTDLVLAVSLGEAIDKLTILDIKVEKISDGRKEDCLKEYNVLYESLKHYVLQHNYYYRILKEINLTIWNLQDNIHKDTNLTKTYGKVLKENDRRFRVKKKINEAANSNLKEQKGYAKTKAFIYTHLGLGDFFWMNGAIRYLSTCYDETVVVCKKNNEAVVSSMYADDSSIKLFVINDDIELYPFVSRKIYFEDEGYKVYSCGYHREKPYIYEFPHSFYDDMSLQRKIRTDYFYVPTYNESIDLLEKVQAVSKDYILLHQNSSQKSLDIFSKLTTDLPVLDINNNNYPTDHKFYEIASLVVNQPMLIYKCLIESAKEIHCLESSFYCFASHLDVSKVDKRICYEPYDNSAERIGVFRNGSLF</sequence>
<reference evidence="1" key="1">
    <citation type="journal article" date="2020" name="Nature">
        <title>Giant virus diversity and host interactions through global metagenomics.</title>
        <authorList>
            <person name="Schulz F."/>
            <person name="Roux S."/>
            <person name="Paez-Espino D."/>
            <person name="Jungbluth S."/>
            <person name="Walsh D.A."/>
            <person name="Denef V.J."/>
            <person name="McMahon K.D."/>
            <person name="Konstantinidis K.T."/>
            <person name="Eloe-Fadrosh E.A."/>
            <person name="Kyrpides N.C."/>
            <person name="Woyke T."/>
        </authorList>
    </citation>
    <scope>NUCLEOTIDE SEQUENCE</scope>
    <source>
        <strain evidence="1">GVMAG-M-3300023184-77</strain>
    </source>
</reference>
<evidence type="ECO:0008006" key="2">
    <source>
        <dbReference type="Google" id="ProtNLM"/>
    </source>
</evidence>
<dbReference type="EMBL" id="MN740165">
    <property type="protein sequence ID" value="QHT91370.1"/>
    <property type="molecule type" value="Genomic_DNA"/>
</dbReference>
<protein>
    <recommendedName>
        <fullName evidence="2">Glycosyltransferase</fullName>
    </recommendedName>
</protein>
<evidence type="ECO:0000313" key="1">
    <source>
        <dbReference type="EMBL" id="QHT91370.1"/>
    </source>
</evidence>
<organism evidence="1">
    <name type="scientific">viral metagenome</name>
    <dbReference type="NCBI Taxonomy" id="1070528"/>
    <lineage>
        <taxon>unclassified sequences</taxon>
        <taxon>metagenomes</taxon>
        <taxon>organismal metagenomes</taxon>
    </lineage>
</organism>
<name>A0A6C0IFD8_9ZZZZ</name>
<accession>A0A6C0IFD8</accession>
<dbReference type="AlphaFoldDB" id="A0A6C0IFD8"/>
<proteinExistence type="predicted"/>